<evidence type="ECO:0008006" key="4">
    <source>
        <dbReference type="Google" id="ProtNLM"/>
    </source>
</evidence>
<name>A0AAV9W386_9PEZI</name>
<feature type="compositionally biased region" description="Acidic residues" evidence="1">
    <location>
        <begin position="228"/>
        <end position="260"/>
    </location>
</feature>
<dbReference type="Proteomes" id="UP001370758">
    <property type="component" value="Unassembled WGS sequence"/>
</dbReference>
<evidence type="ECO:0000256" key="1">
    <source>
        <dbReference type="SAM" id="MobiDB-lite"/>
    </source>
</evidence>
<sequence length="632" mass="70145">MTDGNFRQWSREPVRGKYLKIKDMEDHKEFILSERRAGTKQKDIIEALEVRGVKLPIHKLKRMLNKWEASNHNITKKIEMSVRHGIEKRQRGGKWTHKVVMKRKGKQLTQEQLTAIMAASSEYFKGVKPSSKDLVVLSTPTPKSVYEDSHEGIAEFPENIELQYDRIDHNYVQSLIQVEDALGGTGTGGEQSDNDDLMYSDEMDVDINSDVGPDVPSPARFLGRRDQEEEEGEEHMIDSEEYQDEEQYTTDSKEDQDGEGCMTDIEEGVESAERLTKVLANLGRGHRDEIIAAAQGHPAAAAEPEESTEELAEIVLSGLNKMVPEKGRLEAPDSSDGDTWVDAGGQSRRGSGSAAVVNSTDNAEAETPLGGYARRKRHELWAQISYSKGKAAEVVEEVKSVSEGRGVSLVEAADIVSREWERSGGNDRLPYHVCKQILDEGIGEYDEGTMPASANNVDGVDNNLLCRIIEENFVGLERAARKLSSDSADRRYFDEYVVHIPFVLSKYGSNHFFAALCLQAAAIVLENLISEFRSARITKICAMCIFNSVGMAADEDALDCVGRLPIDLEPGLAAAATKALNNIQRTVLRKYGPTHPKTLFLILGLADYKDWELVAYGVLHTIQAAIQSTRAI</sequence>
<reference evidence="2 3" key="1">
    <citation type="submission" date="2023-08" db="EMBL/GenBank/DDBJ databases">
        <authorList>
            <person name="Palmer J.M."/>
        </authorList>
    </citation>
    <scope>NUCLEOTIDE SEQUENCE [LARGE SCALE GENOMIC DNA]</scope>
    <source>
        <strain evidence="2 3">TWF481</strain>
    </source>
</reference>
<keyword evidence="3" id="KW-1185">Reference proteome</keyword>
<comment type="caution">
    <text evidence="2">The sequence shown here is derived from an EMBL/GenBank/DDBJ whole genome shotgun (WGS) entry which is preliminary data.</text>
</comment>
<feature type="region of interest" description="Disordered" evidence="1">
    <location>
        <begin position="326"/>
        <end position="370"/>
    </location>
</feature>
<evidence type="ECO:0000313" key="3">
    <source>
        <dbReference type="Proteomes" id="UP001370758"/>
    </source>
</evidence>
<dbReference type="AlphaFoldDB" id="A0AAV9W386"/>
<feature type="region of interest" description="Disordered" evidence="1">
    <location>
        <begin position="205"/>
        <end position="260"/>
    </location>
</feature>
<dbReference type="EMBL" id="JAVHJL010000007">
    <property type="protein sequence ID" value="KAK6499944.1"/>
    <property type="molecule type" value="Genomic_DNA"/>
</dbReference>
<feature type="compositionally biased region" description="Low complexity" evidence="1">
    <location>
        <begin position="343"/>
        <end position="355"/>
    </location>
</feature>
<accession>A0AAV9W386</accession>
<evidence type="ECO:0000313" key="2">
    <source>
        <dbReference type="EMBL" id="KAK6499944.1"/>
    </source>
</evidence>
<gene>
    <name evidence="2" type="ORF">TWF481_010300</name>
</gene>
<protein>
    <recommendedName>
        <fullName evidence="4">Clr5 domain-containing protein</fullName>
    </recommendedName>
</protein>
<organism evidence="2 3">
    <name type="scientific">Arthrobotrys musiformis</name>
    <dbReference type="NCBI Taxonomy" id="47236"/>
    <lineage>
        <taxon>Eukaryota</taxon>
        <taxon>Fungi</taxon>
        <taxon>Dikarya</taxon>
        <taxon>Ascomycota</taxon>
        <taxon>Pezizomycotina</taxon>
        <taxon>Orbiliomycetes</taxon>
        <taxon>Orbiliales</taxon>
        <taxon>Orbiliaceae</taxon>
        <taxon>Arthrobotrys</taxon>
    </lineage>
</organism>
<proteinExistence type="predicted"/>